<evidence type="ECO:0000313" key="3">
    <source>
        <dbReference type="EMBL" id="GAC81772.1"/>
    </source>
</evidence>
<feature type="compositionally biased region" description="Polar residues" evidence="1">
    <location>
        <begin position="249"/>
        <end position="268"/>
    </location>
</feature>
<organism evidence="3 4">
    <name type="scientific">Gordonia malaquae NBRC 108250</name>
    <dbReference type="NCBI Taxonomy" id="1223542"/>
    <lineage>
        <taxon>Bacteria</taxon>
        <taxon>Bacillati</taxon>
        <taxon>Actinomycetota</taxon>
        <taxon>Actinomycetes</taxon>
        <taxon>Mycobacteriales</taxon>
        <taxon>Gordoniaceae</taxon>
        <taxon>Gordonia</taxon>
    </lineage>
</organism>
<dbReference type="EMBL" id="BAOP01000044">
    <property type="protein sequence ID" value="GAC81772.1"/>
    <property type="molecule type" value="Genomic_DNA"/>
</dbReference>
<dbReference type="OrthoDB" id="5242272at2"/>
<sequence length="355" mass="36583">MASTITGSLGVDTSGNDFDDLGAVRTLIADEAHLAWRRLRMIGEIAARREAAAADGDDMLLLNGTTVLGAEVAAVMSVGKSTGSALVEVALDARDRLPRVAGLLRDGLISFATFRTIVMQCTAVEDAESIAAIDADLAQELRDSGAVSWSTGKDTARRIVAEHDPDAEQVLLAKKAIDADAATLTCTDDPRSVGARRSDLAIARLTGTTFGCTCGNTDCPAAATAAEIGERFATVIVHVIADATTLNGESTTAGWMDGTASSTLTTHARSPPGPALSFGRSISPPPPLGRPTTGPVRPRTPPPARCTDDAPFPAAPGRRGTAISTTSPSSTTTAPQRAARHARATSARSAGSITW</sequence>
<dbReference type="eggNOG" id="COG1403">
    <property type="taxonomic scope" value="Bacteria"/>
</dbReference>
<feature type="compositionally biased region" description="Low complexity" evidence="1">
    <location>
        <begin position="344"/>
        <end position="355"/>
    </location>
</feature>
<feature type="domain" description="DUF222" evidence="2">
    <location>
        <begin position="31"/>
        <end position="169"/>
    </location>
</feature>
<evidence type="ECO:0000313" key="4">
    <source>
        <dbReference type="Proteomes" id="UP000035009"/>
    </source>
</evidence>
<proteinExistence type="predicted"/>
<dbReference type="AlphaFoldDB" id="M3V073"/>
<dbReference type="InterPro" id="IPR003870">
    <property type="entry name" value="DUF222"/>
</dbReference>
<feature type="region of interest" description="Disordered" evidence="1">
    <location>
        <begin position="249"/>
        <end position="355"/>
    </location>
</feature>
<name>M3V073_GORML</name>
<comment type="caution">
    <text evidence="3">The sequence shown here is derived from an EMBL/GenBank/DDBJ whole genome shotgun (WGS) entry which is preliminary data.</text>
</comment>
<evidence type="ECO:0000259" key="2">
    <source>
        <dbReference type="Pfam" id="PF02720"/>
    </source>
</evidence>
<accession>M3V073</accession>
<keyword evidence="4" id="KW-1185">Reference proteome</keyword>
<dbReference type="Pfam" id="PF02720">
    <property type="entry name" value="DUF222"/>
    <property type="match status" value="2"/>
</dbReference>
<feature type="compositionally biased region" description="Low complexity" evidence="1">
    <location>
        <begin position="321"/>
        <end position="337"/>
    </location>
</feature>
<protein>
    <recommendedName>
        <fullName evidence="2">DUF222 domain-containing protein</fullName>
    </recommendedName>
</protein>
<reference evidence="3 4" key="1">
    <citation type="submission" date="2013-02" db="EMBL/GenBank/DDBJ databases">
        <title>Whole genome shotgun sequence of Gordonia malaquae NBRC 108250.</title>
        <authorList>
            <person name="Yoshida I."/>
            <person name="Hosoyama A."/>
            <person name="Tsuchikane K."/>
            <person name="Ando Y."/>
            <person name="Baba S."/>
            <person name="Ohji S."/>
            <person name="Hamada M."/>
            <person name="Tamura T."/>
            <person name="Yamazoe A."/>
            <person name="Yamazaki S."/>
            <person name="Fujita N."/>
        </authorList>
    </citation>
    <scope>NUCLEOTIDE SEQUENCE [LARGE SCALE GENOMIC DNA]</scope>
    <source>
        <strain evidence="3 4">NBRC 108250</strain>
    </source>
</reference>
<feature type="domain" description="DUF222" evidence="2">
    <location>
        <begin position="177"/>
        <end position="255"/>
    </location>
</feature>
<dbReference type="Proteomes" id="UP000035009">
    <property type="component" value="Unassembled WGS sequence"/>
</dbReference>
<gene>
    <name evidence="3" type="ORF">GM1_044_00200</name>
</gene>
<dbReference type="RefSeq" id="WP_008381790.1">
    <property type="nucleotide sequence ID" value="NZ_BAOP01000044.1"/>
</dbReference>
<evidence type="ECO:0000256" key="1">
    <source>
        <dbReference type="SAM" id="MobiDB-lite"/>
    </source>
</evidence>